<dbReference type="Gene3D" id="2.40.50.1020">
    <property type="entry name" value="LytTr DNA-binding domain"/>
    <property type="match status" value="1"/>
</dbReference>
<dbReference type="RefSeq" id="WP_227178799.1">
    <property type="nucleotide sequence ID" value="NZ_JAJBZT010000002.1"/>
</dbReference>
<dbReference type="PANTHER" id="PTHR37299:SF1">
    <property type="entry name" value="STAGE 0 SPORULATION PROTEIN A HOMOLOG"/>
    <property type="match status" value="1"/>
</dbReference>
<proteinExistence type="predicted"/>
<feature type="domain" description="Response regulatory" evidence="2">
    <location>
        <begin position="6"/>
        <end position="123"/>
    </location>
</feature>
<name>A0ABS8D3K3_9NEIS</name>
<dbReference type="Pfam" id="PF04397">
    <property type="entry name" value="LytTR"/>
    <property type="match status" value="1"/>
</dbReference>
<dbReference type="SMART" id="SM00850">
    <property type="entry name" value="LytTR"/>
    <property type="match status" value="1"/>
</dbReference>
<keyword evidence="5" id="KW-1185">Reference proteome</keyword>
<dbReference type="GO" id="GO:0003677">
    <property type="term" value="F:DNA binding"/>
    <property type="evidence" value="ECO:0007669"/>
    <property type="project" value="UniProtKB-KW"/>
</dbReference>
<dbReference type="PROSITE" id="PS50930">
    <property type="entry name" value="HTH_LYTTR"/>
    <property type="match status" value="1"/>
</dbReference>
<dbReference type="InterPro" id="IPR007492">
    <property type="entry name" value="LytTR_DNA-bd_dom"/>
</dbReference>
<dbReference type="SMART" id="SM00448">
    <property type="entry name" value="REC"/>
    <property type="match status" value="1"/>
</dbReference>
<evidence type="ECO:0000256" key="1">
    <source>
        <dbReference type="PROSITE-ProRule" id="PRU00169"/>
    </source>
</evidence>
<dbReference type="EMBL" id="JAJBZT010000002">
    <property type="protein sequence ID" value="MCB6182750.1"/>
    <property type="molecule type" value="Genomic_DNA"/>
</dbReference>
<dbReference type="PROSITE" id="PS50110">
    <property type="entry name" value="RESPONSE_REGULATORY"/>
    <property type="match status" value="1"/>
</dbReference>
<reference evidence="4" key="1">
    <citation type="submission" date="2021-10" db="EMBL/GenBank/DDBJ databases">
        <title>The complete genome sequence of Leeia sp. TBRC 13508.</title>
        <authorList>
            <person name="Charoenyingcharoen P."/>
            <person name="Yukphan P."/>
        </authorList>
    </citation>
    <scope>NUCLEOTIDE SEQUENCE</scope>
    <source>
        <strain evidence="4">TBRC 13508</strain>
    </source>
</reference>
<dbReference type="Pfam" id="PF00072">
    <property type="entry name" value="Response_reg"/>
    <property type="match status" value="1"/>
</dbReference>
<comment type="caution">
    <text evidence="4">The sequence shown here is derived from an EMBL/GenBank/DDBJ whole genome shotgun (WGS) entry which is preliminary data.</text>
</comment>
<dbReference type="Proteomes" id="UP001165395">
    <property type="component" value="Unassembled WGS sequence"/>
</dbReference>
<dbReference type="InterPro" id="IPR011006">
    <property type="entry name" value="CheY-like_superfamily"/>
</dbReference>
<sequence>MTGALKVLVVDDEQFARTRIKQLLEDCNDKLAVSCIGEAGTAEEAQALLTKQRMDVVLLDINMPGMGGVELAKWIKQLPESPNIIFTTAHDEFALQAFDLAATDYILKPVRLERLLEALGRVKPTKKPSPVLDQDAFISVTERGRIILVPIGDVLYLKAELKYITIVTKEKEYLLEGALTQLEQDYSAHFVRIHRNCLVHTDQLSGFERSTVADEEPHWLAVLKCGVKLPVSRRQWQQLRGVIK</sequence>
<evidence type="ECO:0000313" key="5">
    <source>
        <dbReference type="Proteomes" id="UP001165395"/>
    </source>
</evidence>
<feature type="modified residue" description="4-aspartylphosphate" evidence="1">
    <location>
        <position position="60"/>
    </location>
</feature>
<accession>A0ABS8D3K3</accession>
<keyword evidence="1" id="KW-0597">Phosphoprotein</keyword>
<evidence type="ECO:0000259" key="3">
    <source>
        <dbReference type="PROSITE" id="PS50930"/>
    </source>
</evidence>
<evidence type="ECO:0000259" key="2">
    <source>
        <dbReference type="PROSITE" id="PS50110"/>
    </source>
</evidence>
<organism evidence="4 5">
    <name type="scientific">Leeia speluncae</name>
    <dbReference type="NCBI Taxonomy" id="2884804"/>
    <lineage>
        <taxon>Bacteria</taxon>
        <taxon>Pseudomonadati</taxon>
        <taxon>Pseudomonadota</taxon>
        <taxon>Betaproteobacteria</taxon>
        <taxon>Neisseriales</taxon>
        <taxon>Leeiaceae</taxon>
        <taxon>Leeia</taxon>
    </lineage>
</organism>
<feature type="domain" description="HTH LytTR-type" evidence="3">
    <location>
        <begin position="138"/>
        <end position="244"/>
    </location>
</feature>
<evidence type="ECO:0000313" key="4">
    <source>
        <dbReference type="EMBL" id="MCB6182750.1"/>
    </source>
</evidence>
<dbReference type="InterPro" id="IPR046947">
    <property type="entry name" value="LytR-like"/>
</dbReference>
<keyword evidence="4" id="KW-0238">DNA-binding</keyword>
<gene>
    <name evidence="4" type="ORF">LIN78_04170</name>
</gene>
<protein>
    <submittedName>
        <fullName evidence="4">LytTR family DNA-binding domain-containing protein</fullName>
    </submittedName>
</protein>
<dbReference type="PANTHER" id="PTHR37299">
    <property type="entry name" value="TRANSCRIPTIONAL REGULATOR-RELATED"/>
    <property type="match status" value="1"/>
</dbReference>
<dbReference type="InterPro" id="IPR001789">
    <property type="entry name" value="Sig_transdc_resp-reg_receiver"/>
</dbReference>
<dbReference type="Gene3D" id="3.40.50.2300">
    <property type="match status" value="1"/>
</dbReference>
<dbReference type="SUPFAM" id="SSF52172">
    <property type="entry name" value="CheY-like"/>
    <property type="match status" value="1"/>
</dbReference>